<keyword evidence="2 5" id="KW-0012">Acyltransferase</keyword>
<dbReference type="SUPFAM" id="SSF55729">
    <property type="entry name" value="Acyl-CoA N-acyltransferases (Nat)"/>
    <property type="match status" value="1"/>
</dbReference>
<keyword evidence="1 5" id="KW-0808">Transferase</keyword>
<dbReference type="GO" id="GO:0004059">
    <property type="term" value="F:aralkylamine N-acetyltransferase activity"/>
    <property type="evidence" value="ECO:0007669"/>
    <property type="project" value="TreeGrafter"/>
</dbReference>
<accession>A0A8E2E0F5</accession>
<dbReference type="EMBL" id="KV745399">
    <property type="protein sequence ID" value="OCK74876.1"/>
    <property type="molecule type" value="Genomic_DNA"/>
</dbReference>
<evidence type="ECO:0000256" key="3">
    <source>
        <dbReference type="SAM" id="MobiDB-lite"/>
    </source>
</evidence>
<keyword evidence="6" id="KW-1185">Reference proteome</keyword>
<dbReference type="Proteomes" id="UP000250266">
    <property type="component" value="Unassembled WGS sequence"/>
</dbReference>
<evidence type="ECO:0000256" key="1">
    <source>
        <dbReference type="ARBA" id="ARBA00022679"/>
    </source>
</evidence>
<gene>
    <name evidence="5" type="ORF">K432DRAFT_386544</name>
</gene>
<dbReference type="Gene3D" id="3.40.630.30">
    <property type="match status" value="1"/>
</dbReference>
<evidence type="ECO:0000259" key="4">
    <source>
        <dbReference type="PROSITE" id="PS51186"/>
    </source>
</evidence>
<reference evidence="5 6" key="1">
    <citation type="journal article" date="2016" name="Nat. Commun.">
        <title>Ectomycorrhizal ecology is imprinted in the genome of the dominant symbiotic fungus Cenococcum geophilum.</title>
        <authorList>
            <consortium name="DOE Joint Genome Institute"/>
            <person name="Peter M."/>
            <person name="Kohler A."/>
            <person name="Ohm R.A."/>
            <person name="Kuo A."/>
            <person name="Krutzmann J."/>
            <person name="Morin E."/>
            <person name="Arend M."/>
            <person name="Barry K.W."/>
            <person name="Binder M."/>
            <person name="Choi C."/>
            <person name="Clum A."/>
            <person name="Copeland A."/>
            <person name="Grisel N."/>
            <person name="Haridas S."/>
            <person name="Kipfer T."/>
            <person name="LaButti K."/>
            <person name="Lindquist E."/>
            <person name="Lipzen A."/>
            <person name="Maire R."/>
            <person name="Meier B."/>
            <person name="Mihaltcheva S."/>
            <person name="Molinier V."/>
            <person name="Murat C."/>
            <person name="Poggeler S."/>
            <person name="Quandt C.A."/>
            <person name="Sperisen C."/>
            <person name="Tritt A."/>
            <person name="Tisserant E."/>
            <person name="Crous P.W."/>
            <person name="Henrissat B."/>
            <person name="Nehls U."/>
            <person name="Egli S."/>
            <person name="Spatafora J.W."/>
            <person name="Grigoriev I.V."/>
            <person name="Martin F.M."/>
        </authorList>
    </citation>
    <scope>NUCLEOTIDE SEQUENCE [LARGE SCALE GENOMIC DNA]</scope>
    <source>
        <strain evidence="5 6">CBS 459.81</strain>
    </source>
</reference>
<organism evidence="5 6">
    <name type="scientific">Lepidopterella palustris CBS 459.81</name>
    <dbReference type="NCBI Taxonomy" id="1314670"/>
    <lineage>
        <taxon>Eukaryota</taxon>
        <taxon>Fungi</taxon>
        <taxon>Dikarya</taxon>
        <taxon>Ascomycota</taxon>
        <taxon>Pezizomycotina</taxon>
        <taxon>Dothideomycetes</taxon>
        <taxon>Pleosporomycetidae</taxon>
        <taxon>Mytilinidiales</taxon>
        <taxon>Argynnaceae</taxon>
        <taxon>Lepidopterella</taxon>
    </lineage>
</organism>
<dbReference type="PANTHER" id="PTHR10908">
    <property type="entry name" value="SEROTONIN N-ACETYLTRANSFERASE"/>
    <property type="match status" value="1"/>
</dbReference>
<evidence type="ECO:0000256" key="2">
    <source>
        <dbReference type="ARBA" id="ARBA00023315"/>
    </source>
</evidence>
<feature type="region of interest" description="Disordered" evidence="3">
    <location>
        <begin position="89"/>
        <end position="111"/>
    </location>
</feature>
<name>A0A8E2E0F5_9PEZI</name>
<proteinExistence type="predicted"/>
<dbReference type="InterPro" id="IPR000182">
    <property type="entry name" value="GNAT_dom"/>
</dbReference>
<dbReference type="PROSITE" id="PS51186">
    <property type="entry name" value="GNAT"/>
    <property type="match status" value="1"/>
</dbReference>
<dbReference type="GO" id="GO:0005737">
    <property type="term" value="C:cytoplasm"/>
    <property type="evidence" value="ECO:0007669"/>
    <property type="project" value="TreeGrafter"/>
</dbReference>
<dbReference type="AlphaFoldDB" id="A0A8E2E0F5"/>
<feature type="compositionally biased region" description="Low complexity" evidence="3">
    <location>
        <begin position="96"/>
        <end position="106"/>
    </location>
</feature>
<dbReference type="Pfam" id="PF00583">
    <property type="entry name" value="Acetyltransf_1"/>
    <property type="match status" value="1"/>
</dbReference>
<dbReference type="CDD" id="cd04301">
    <property type="entry name" value="NAT_SF"/>
    <property type="match status" value="1"/>
</dbReference>
<protein>
    <submittedName>
        <fullName evidence="5">Acyl-CoA N-acyltransferase</fullName>
    </submittedName>
</protein>
<dbReference type="PANTHER" id="PTHR10908:SF0">
    <property type="entry name" value="SEROTONIN N-ACETYLTRANSFERASE"/>
    <property type="match status" value="1"/>
</dbReference>
<evidence type="ECO:0000313" key="6">
    <source>
        <dbReference type="Proteomes" id="UP000250266"/>
    </source>
</evidence>
<sequence length="246" mass="27331">MEPEHGAPPASPPAPGQSENKTNSSEEESKLNELHPYVQTLNLNDLESCVNLENATFPPNEACSREKFIYRLTTCSQLCLGLFTSATPSDPHPPLRRLSSSSFSHPADSTDPSRHQVLLAHIIATKTDGTTVTDEDMTLPPKWQSEPHATPHLGHKEYGRTICLHSLAVLPEYQDRGLGKTLVLAWIQRMQSAGVADRIALITYDRLVPFYEKLGFEHLGKSKAKYAGGDWNDMVLEFENLPCQIK</sequence>
<feature type="region of interest" description="Disordered" evidence="3">
    <location>
        <begin position="1"/>
        <end position="31"/>
    </location>
</feature>
<dbReference type="InterPro" id="IPR016181">
    <property type="entry name" value="Acyl_CoA_acyltransferase"/>
</dbReference>
<dbReference type="InterPro" id="IPR051635">
    <property type="entry name" value="SNAT-like"/>
</dbReference>
<feature type="domain" description="N-acetyltransferase" evidence="4">
    <location>
        <begin position="81"/>
        <end position="242"/>
    </location>
</feature>
<evidence type="ECO:0000313" key="5">
    <source>
        <dbReference type="EMBL" id="OCK74876.1"/>
    </source>
</evidence>
<dbReference type="OrthoDB" id="30840at2759"/>